<reference evidence="3" key="1">
    <citation type="submission" date="2020-10" db="EMBL/GenBank/DDBJ databases">
        <authorList>
            <person name="Gilroy R."/>
        </authorList>
    </citation>
    <scope>NUCLEOTIDE SEQUENCE</scope>
    <source>
        <strain evidence="3">ChiSjej6B24-2974</strain>
    </source>
</reference>
<feature type="domain" description="N-acetyltransferase" evidence="2">
    <location>
        <begin position="15"/>
        <end position="162"/>
    </location>
</feature>
<accession>A0A9D0ZMF8</accession>
<proteinExistence type="predicted"/>
<comment type="caution">
    <text evidence="3">The sequence shown here is derived from an EMBL/GenBank/DDBJ whole genome shotgun (WGS) entry which is preliminary data.</text>
</comment>
<sequence>MKKMSDVRRMEIVRFEIRTETEPDFRAVEELTREAFWNLNTPGCEEHYLAHILRTHADFLPELDFVAVHGAEIIGNIMYTRSRVEDVPTVTFGPLSVLPVYQGQGVGSALVRHTLPLCREMGFRAVIIYGNPAYYGRFGFRAARDFDICTADNMYAAALQVLELYPGALDGVHGRFFESDAFETDVRAAEAFDKDFPRREKRETPTQRDFQKIAAMREPRGRK</sequence>
<dbReference type="Pfam" id="PF00583">
    <property type="entry name" value="Acetyltransf_1"/>
    <property type="match status" value="1"/>
</dbReference>
<dbReference type="AlphaFoldDB" id="A0A9D0ZMF8"/>
<dbReference type="EMBL" id="DVFZ01000085">
    <property type="protein sequence ID" value="HIQ83113.1"/>
    <property type="molecule type" value="Genomic_DNA"/>
</dbReference>
<organism evidence="3 4">
    <name type="scientific">Candidatus Pullichristensenella stercorigallinarum</name>
    <dbReference type="NCBI Taxonomy" id="2840909"/>
    <lineage>
        <taxon>Bacteria</taxon>
        <taxon>Bacillati</taxon>
        <taxon>Bacillota</taxon>
        <taxon>Clostridia</taxon>
        <taxon>Candidatus Pullichristensenella</taxon>
    </lineage>
</organism>
<dbReference type="PROSITE" id="PS51186">
    <property type="entry name" value="GNAT"/>
    <property type="match status" value="1"/>
</dbReference>
<protein>
    <submittedName>
        <fullName evidence="3">N-acetyltransferase</fullName>
    </submittedName>
</protein>
<evidence type="ECO:0000313" key="4">
    <source>
        <dbReference type="Proteomes" id="UP000824260"/>
    </source>
</evidence>
<evidence type="ECO:0000313" key="3">
    <source>
        <dbReference type="EMBL" id="HIQ83113.1"/>
    </source>
</evidence>
<dbReference type="SUPFAM" id="SSF55729">
    <property type="entry name" value="Acyl-CoA N-acyltransferases (Nat)"/>
    <property type="match status" value="1"/>
</dbReference>
<dbReference type="CDD" id="cd04301">
    <property type="entry name" value="NAT_SF"/>
    <property type="match status" value="1"/>
</dbReference>
<dbReference type="InterPro" id="IPR016181">
    <property type="entry name" value="Acyl_CoA_acyltransferase"/>
</dbReference>
<gene>
    <name evidence="3" type="ORF">IAA52_08420</name>
</gene>
<reference evidence="3" key="2">
    <citation type="journal article" date="2021" name="PeerJ">
        <title>Extensive microbial diversity within the chicken gut microbiome revealed by metagenomics and culture.</title>
        <authorList>
            <person name="Gilroy R."/>
            <person name="Ravi A."/>
            <person name="Getino M."/>
            <person name="Pursley I."/>
            <person name="Horton D.L."/>
            <person name="Alikhan N.F."/>
            <person name="Baker D."/>
            <person name="Gharbi K."/>
            <person name="Hall N."/>
            <person name="Watson M."/>
            <person name="Adriaenssens E.M."/>
            <person name="Foster-Nyarko E."/>
            <person name="Jarju S."/>
            <person name="Secka A."/>
            <person name="Antonio M."/>
            <person name="Oren A."/>
            <person name="Chaudhuri R.R."/>
            <person name="La Ragione R."/>
            <person name="Hildebrand F."/>
            <person name="Pallen M.J."/>
        </authorList>
    </citation>
    <scope>NUCLEOTIDE SEQUENCE</scope>
    <source>
        <strain evidence="3">ChiSjej6B24-2974</strain>
    </source>
</reference>
<feature type="region of interest" description="Disordered" evidence="1">
    <location>
        <begin position="196"/>
        <end position="223"/>
    </location>
</feature>
<evidence type="ECO:0000256" key="1">
    <source>
        <dbReference type="SAM" id="MobiDB-lite"/>
    </source>
</evidence>
<name>A0A9D0ZMF8_9FIRM</name>
<dbReference type="GO" id="GO:0016747">
    <property type="term" value="F:acyltransferase activity, transferring groups other than amino-acyl groups"/>
    <property type="evidence" value="ECO:0007669"/>
    <property type="project" value="InterPro"/>
</dbReference>
<evidence type="ECO:0000259" key="2">
    <source>
        <dbReference type="PROSITE" id="PS51186"/>
    </source>
</evidence>
<dbReference type="InterPro" id="IPR000182">
    <property type="entry name" value="GNAT_dom"/>
</dbReference>
<dbReference type="Proteomes" id="UP000824260">
    <property type="component" value="Unassembled WGS sequence"/>
</dbReference>
<dbReference type="Gene3D" id="3.40.630.30">
    <property type="match status" value="1"/>
</dbReference>